<dbReference type="WBParaSite" id="nRc.2.0.1.t12353-RA">
    <property type="protein sequence ID" value="nRc.2.0.1.t12353-RA"/>
    <property type="gene ID" value="nRc.2.0.1.g12353"/>
</dbReference>
<dbReference type="Proteomes" id="UP000887565">
    <property type="component" value="Unplaced"/>
</dbReference>
<accession>A0A915IEX5</accession>
<keyword evidence="1" id="KW-1185">Reference proteome</keyword>
<organism evidence="1 2">
    <name type="scientific">Romanomermis culicivorax</name>
    <name type="common">Nematode worm</name>
    <dbReference type="NCBI Taxonomy" id="13658"/>
    <lineage>
        <taxon>Eukaryota</taxon>
        <taxon>Metazoa</taxon>
        <taxon>Ecdysozoa</taxon>
        <taxon>Nematoda</taxon>
        <taxon>Enoplea</taxon>
        <taxon>Dorylaimia</taxon>
        <taxon>Mermithida</taxon>
        <taxon>Mermithoidea</taxon>
        <taxon>Mermithidae</taxon>
        <taxon>Romanomermis</taxon>
    </lineage>
</organism>
<dbReference type="AlphaFoldDB" id="A0A915IEX5"/>
<sequence>MGNCCGCCKKKGELAKDEDPVDDDELIFYDGDDNRYVWDDENKQGFTKQKNNHHYTQDEVEPTLFWDDEDPVLCLDVGGEEENVIVDRTGAQSVVSIVKNSPGLRKTATKKKIKKYKKAAQTSVLANLPGESQTTSVAAGVRMSDGFQQGAKKGEWC</sequence>
<protein>
    <submittedName>
        <fullName evidence="2">Uncharacterized protein</fullName>
    </submittedName>
</protein>
<proteinExistence type="predicted"/>
<evidence type="ECO:0000313" key="1">
    <source>
        <dbReference type="Proteomes" id="UP000887565"/>
    </source>
</evidence>
<reference evidence="2" key="1">
    <citation type="submission" date="2022-11" db="UniProtKB">
        <authorList>
            <consortium name="WormBaseParasite"/>
        </authorList>
    </citation>
    <scope>IDENTIFICATION</scope>
</reference>
<evidence type="ECO:0000313" key="2">
    <source>
        <dbReference type="WBParaSite" id="nRc.2.0.1.t12353-RA"/>
    </source>
</evidence>
<name>A0A915IEX5_ROMCU</name>